<feature type="compositionally biased region" description="Polar residues" evidence="1">
    <location>
        <begin position="38"/>
        <end position="50"/>
    </location>
</feature>
<dbReference type="Proteomes" id="UP000887574">
    <property type="component" value="Unplaced"/>
</dbReference>
<feature type="region of interest" description="Disordered" evidence="1">
    <location>
        <begin position="1"/>
        <end position="50"/>
    </location>
</feature>
<feature type="compositionally biased region" description="Polar residues" evidence="1">
    <location>
        <begin position="12"/>
        <end position="30"/>
    </location>
</feature>
<dbReference type="AlphaFoldDB" id="A0A915E1C5"/>
<name>A0A915E1C5_9BILA</name>
<evidence type="ECO:0000313" key="4">
    <source>
        <dbReference type="WBParaSite" id="jg25153"/>
    </source>
</evidence>
<dbReference type="InterPro" id="IPR050158">
    <property type="entry name" value="Ubiquitin_ubiquitin-like"/>
</dbReference>
<dbReference type="PRINTS" id="PR00348">
    <property type="entry name" value="UBIQUITIN"/>
</dbReference>
<dbReference type="WBParaSite" id="jg25153">
    <property type="protein sequence ID" value="jg25153"/>
    <property type="gene ID" value="jg25153"/>
</dbReference>
<accession>A0A915E1C5</accession>
<feature type="domain" description="Ubiquitin-like" evidence="2">
    <location>
        <begin position="58"/>
        <end position="115"/>
    </location>
</feature>
<dbReference type="Gene3D" id="3.10.20.90">
    <property type="entry name" value="Phosphatidylinositol 3-kinase Catalytic Subunit, Chain A, domain 1"/>
    <property type="match status" value="1"/>
</dbReference>
<protein>
    <submittedName>
        <fullName evidence="4">Ubiquitin-like domain-containing protein</fullName>
    </submittedName>
</protein>
<proteinExistence type="predicted"/>
<evidence type="ECO:0000259" key="2">
    <source>
        <dbReference type="PROSITE" id="PS50053"/>
    </source>
</evidence>
<dbReference type="PROSITE" id="PS50053">
    <property type="entry name" value="UBIQUITIN_2"/>
    <property type="match status" value="1"/>
</dbReference>
<dbReference type="InterPro" id="IPR000626">
    <property type="entry name" value="Ubiquitin-like_dom"/>
</dbReference>
<sequence length="138" mass="15703">MPTYPLHRPTHSYGTPSHSLDIPTHSTGTPNHPPGTPIHSTDTNTHTPGSSTYFPFCEETLVLISLTRPYDKDGIPPDKQRLIFAGKQLEDGRTLADYKIQKESTLHLVLRLRGGIIEPFLRMLAHNCVKHCQYWRQY</sequence>
<evidence type="ECO:0000313" key="3">
    <source>
        <dbReference type="Proteomes" id="UP000887574"/>
    </source>
</evidence>
<reference evidence="4" key="1">
    <citation type="submission" date="2022-11" db="UniProtKB">
        <authorList>
            <consortium name="WormBaseParasite"/>
        </authorList>
    </citation>
    <scope>IDENTIFICATION</scope>
</reference>
<keyword evidence="3" id="KW-1185">Reference proteome</keyword>
<dbReference type="SUPFAM" id="SSF54236">
    <property type="entry name" value="Ubiquitin-like"/>
    <property type="match status" value="1"/>
</dbReference>
<dbReference type="PANTHER" id="PTHR10666">
    <property type="entry name" value="UBIQUITIN"/>
    <property type="match status" value="1"/>
</dbReference>
<dbReference type="SMART" id="SM00213">
    <property type="entry name" value="UBQ"/>
    <property type="match status" value="1"/>
</dbReference>
<dbReference type="Pfam" id="PF00240">
    <property type="entry name" value="ubiquitin"/>
    <property type="match status" value="1"/>
</dbReference>
<dbReference type="InterPro" id="IPR029071">
    <property type="entry name" value="Ubiquitin-like_domsf"/>
</dbReference>
<evidence type="ECO:0000256" key="1">
    <source>
        <dbReference type="SAM" id="MobiDB-lite"/>
    </source>
</evidence>
<dbReference type="InterPro" id="IPR019956">
    <property type="entry name" value="Ubiquitin_dom"/>
</dbReference>
<organism evidence="3 4">
    <name type="scientific">Ditylenchus dipsaci</name>
    <dbReference type="NCBI Taxonomy" id="166011"/>
    <lineage>
        <taxon>Eukaryota</taxon>
        <taxon>Metazoa</taxon>
        <taxon>Ecdysozoa</taxon>
        <taxon>Nematoda</taxon>
        <taxon>Chromadorea</taxon>
        <taxon>Rhabditida</taxon>
        <taxon>Tylenchina</taxon>
        <taxon>Tylenchomorpha</taxon>
        <taxon>Sphaerularioidea</taxon>
        <taxon>Anguinidae</taxon>
        <taxon>Anguininae</taxon>
        <taxon>Ditylenchus</taxon>
    </lineage>
</organism>